<evidence type="ECO:0000259" key="1">
    <source>
        <dbReference type="Pfam" id="PF18478"/>
    </source>
</evidence>
<protein>
    <recommendedName>
        <fullName evidence="1">VapC45 PIN like domain-containing protein</fullName>
    </recommendedName>
</protein>
<evidence type="ECO:0000313" key="3">
    <source>
        <dbReference type="Proteomes" id="UP000199013"/>
    </source>
</evidence>
<accession>A0A1C3NYR0</accession>
<evidence type="ECO:0000313" key="2">
    <source>
        <dbReference type="EMBL" id="SBW22696.1"/>
    </source>
</evidence>
<dbReference type="AlphaFoldDB" id="A0A1C3NYR0"/>
<sequence>MAADPSQLRFYADESALGIGRTLEVARRDVVHPGHKFMPECPLGSLDTEWIPRVAVRGLIVISRDRRIRTKPAELALLREHRLRVLWIAGKKDLSTWDTLARLVRRWDDIENEIARRRTGPWFLAVQEKSLVELDV</sequence>
<dbReference type="InterPro" id="IPR041375">
    <property type="entry name" value="VapC45_PIN-like"/>
</dbReference>
<organism evidence="2 3">
    <name type="scientific">Candidatus Protofrankia californiensis</name>
    <dbReference type="NCBI Taxonomy" id="1839754"/>
    <lineage>
        <taxon>Bacteria</taxon>
        <taxon>Bacillati</taxon>
        <taxon>Actinomycetota</taxon>
        <taxon>Actinomycetes</taxon>
        <taxon>Frankiales</taxon>
        <taxon>Frankiaceae</taxon>
        <taxon>Protofrankia</taxon>
    </lineage>
</organism>
<dbReference type="Proteomes" id="UP000199013">
    <property type="component" value="Unassembled WGS sequence"/>
</dbReference>
<dbReference type="Pfam" id="PF18478">
    <property type="entry name" value="PIN_10"/>
    <property type="match status" value="1"/>
</dbReference>
<dbReference type="EMBL" id="FLUV01001264">
    <property type="protein sequence ID" value="SBW22696.1"/>
    <property type="molecule type" value="Genomic_DNA"/>
</dbReference>
<keyword evidence="3" id="KW-1185">Reference proteome</keyword>
<proteinExistence type="predicted"/>
<name>A0A1C3NYR0_9ACTN</name>
<reference evidence="3" key="1">
    <citation type="submission" date="2016-02" db="EMBL/GenBank/DDBJ databases">
        <authorList>
            <person name="Wibberg D."/>
        </authorList>
    </citation>
    <scope>NUCLEOTIDE SEQUENCE [LARGE SCALE GENOMIC DNA]</scope>
</reference>
<feature type="domain" description="VapC45 PIN like" evidence="1">
    <location>
        <begin position="9"/>
        <end position="89"/>
    </location>
</feature>
<gene>
    <name evidence="2" type="ORF">FDG2_2995</name>
</gene>